<accession>A0A7J9DWW7</accession>
<organism evidence="1 2">
    <name type="scientific">Gossypium trilobum</name>
    <dbReference type="NCBI Taxonomy" id="34281"/>
    <lineage>
        <taxon>Eukaryota</taxon>
        <taxon>Viridiplantae</taxon>
        <taxon>Streptophyta</taxon>
        <taxon>Embryophyta</taxon>
        <taxon>Tracheophyta</taxon>
        <taxon>Spermatophyta</taxon>
        <taxon>Magnoliopsida</taxon>
        <taxon>eudicotyledons</taxon>
        <taxon>Gunneridae</taxon>
        <taxon>Pentapetalae</taxon>
        <taxon>rosids</taxon>
        <taxon>malvids</taxon>
        <taxon>Malvales</taxon>
        <taxon>Malvaceae</taxon>
        <taxon>Malvoideae</taxon>
        <taxon>Gossypium</taxon>
    </lineage>
</organism>
<proteinExistence type="predicted"/>
<evidence type="ECO:0000313" key="1">
    <source>
        <dbReference type="EMBL" id="MBA0765262.1"/>
    </source>
</evidence>
<protein>
    <submittedName>
        <fullName evidence="1">Uncharacterized protein</fullName>
    </submittedName>
</protein>
<gene>
    <name evidence="1" type="ORF">Gotri_014484</name>
</gene>
<reference evidence="1 2" key="1">
    <citation type="journal article" date="2019" name="Genome Biol. Evol.">
        <title>Insights into the evolution of the New World diploid cottons (Gossypium, subgenus Houzingenia) based on genome sequencing.</title>
        <authorList>
            <person name="Grover C.E."/>
            <person name="Arick M.A. 2nd"/>
            <person name="Thrash A."/>
            <person name="Conover J.L."/>
            <person name="Sanders W.S."/>
            <person name="Peterson D.G."/>
            <person name="Frelichowski J.E."/>
            <person name="Scheffler J.A."/>
            <person name="Scheffler B.E."/>
            <person name="Wendel J.F."/>
        </authorList>
    </citation>
    <scope>NUCLEOTIDE SEQUENCE [LARGE SCALE GENOMIC DNA]</scope>
    <source>
        <strain evidence="1">8</strain>
        <tissue evidence="1">Leaf</tissue>
    </source>
</reference>
<sequence>MAMTYSKKELLNDILSNGVLFLSQSDNRQTSLNVILGKSIPQTR</sequence>
<dbReference type="AlphaFoldDB" id="A0A7J9DWW7"/>
<evidence type="ECO:0000313" key="2">
    <source>
        <dbReference type="Proteomes" id="UP000593568"/>
    </source>
</evidence>
<keyword evidence="2" id="KW-1185">Reference proteome</keyword>
<dbReference type="Proteomes" id="UP000593568">
    <property type="component" value="Unassembled WGS sequence"/>
</dbReference>
<name>A0A7J9DWW7_9ROSI</name>
<comment type="caution">
    <text evidence="1">The sequence shown here is derived from an EMBL/GenBank/DDBJ whole genome shotgun (WGS) entry which is preliminary data.</text>
</comment>
<dbReference type="EMBL" id="JABEZW010000005">
    <property type="protein sequence ID" value="MBA0765262.1"/>
    <property type="molecule type" value="Genomic_DNA"/>
</dbReference>